<name>A0A6J5GNT0_9BURK</name>
<dbReference type="AlphaFoldDB" id="A0A6J5GNT0"/>
<gene>
    <name evidence="2" type="ORF">LMG28688_05603</name>
</gene>
<evidence type="ECO:0000313" key="3">
    <source>
        <dbReference type="Proteomes" id="UP000494119"/>
    </source>
</evidence>
<dbReference type="Proteomes" id="UP000494119">
    <property type="component" value="Unassembled WGS sequence"/>
</dbReference>
<dbReference type="EMBL" id="CADIKL010000038">
    <property type="protein sequence ID" value="CAB3802633.1"/>
    <property type="molecule type" value="Genomic_DNA"/>
</dbReference>
<reference evidence="2 3" key="1">
    <citation type="submission" date="2020-04" db="EMBL/GenBank/DDBJ databases">
        <authorList>
            <person name="De Canck E."/>
        </authorList>
    </citation>
    <scope>NUCLEOTIDE SEQUENCE [LARGE SCALE GENOMIC DNA]</scope>
    <source>
        <strain evidence="2 3">LMG 28688</strain>
    </source>
</reference>
<sequence>MRRMSADASGAFGCLFGHHGDHERESLSEAF</sequence>
<proteinExistence type="predicted"/>
<evidence type="ECO:0000313" key="2">
    <source>
        <dbReference type="EMBL" id="CAB3802633.1"/>
    </source>
</evidence>
<accession>A0A6J5GNT0</accession>
<evidence type="ECO:0000256" key="1">
    <source>
        <dbReference type="SAM" id="MobiDB-lite"/>
    </source>
</evidence>
<keyword evidence="3" id="KW-1185">Reference proteome</keyword>
<feature type="region of interest" description="Disordered" evidence="1">
    <location>
        <begin position="1"/>
        <end position="20"/>
    </location>
</feature>
<protein>
    <submittedName>
        <fullName evidence="2">Uncharacterized protein</fullName>
    </submittedName>
</protein>
<organism evidence="2 3">
    <name type="scientific">Paraburkholderia caffeinitolerans</name>
    <dbReference type="NCBI Taxonomy" id="1723730"/>
    <lineage>
        <taxon>Bacteria</taxon>
        <taxon>Pseudomonadati</taxon>
        <taxon>Pseudomonadota</taxon>
        <taxon>Betaproteobacteria</taxon>
        <taxon>Burkholderiales</taxon>
        <taxon>Burkholderiaceae</taxon>
        <taxon>Paraburkholderia</taxon>
    </lineage>
</organism>